<gene>
    <name evidence="8" type="ORF">S01H1_22587</name>
</gene>
<keyword evidence="5 7" id="KW-1133">Transmembrane helix</keyword>
<dbReference type="EMBL" id="BARS01012783">
    <property type="protein sequence ID" value="GAF90122.1"/>
    <property type="molecule type" value="Genomic_DNA"/>
</dbReference>
<accession>X0TPQ0</accession>
<keyword evidence="3" id="KW-1003">Cell membrane</keyword>
<sequence length="195" mass="20051">GLNSPFKDLERAVALGSSSWQLAMIAGPSIGGALYAATGRAGVVYAVCTSMALLAFASVLAIGKPPAAAEARKREPVSWSTVLAGLRYVWSNRPILGAISLDLFAVLLGGAVALLPIYARDILHIGPWGLGMLRSAPGIGAATTAFLLASYPLRRRAGIVMLACVLLFGLATIVFGLSKSFALSLVALLVLGASD</sequence>
<feature type="transmembrane region" description="Helical" evidence="7">
    <location>
        <begin position="95"/>
        <end position="119"/>
    </location>
</feature>
<evidence type="ECO:0000256" key="1">
    <source>
        <dbReference type="ARBA" id="ARBA00004651"/>
    </source>
</evidence>
<feature type="non-terminal residue" evidence="8">
    <location>
        <position position="1"/>
    </location>
</feature>
<proteinExistence type="predicted"/>
<feature type="transmembrane region" description="Helical" evidence="7">
    <location>
        <begin position="125"/>
        <end position="148"/>
    </location>
</feature>
<evidence type="ECO:0000313" key="8">
    <source>
        <dbReference type="EMBL" id="GAF90122.1"/>
    </source>
</evidence>
<keyword evidence="4 7" id="KW-0812">Transmembrane</keyword>
<feature type="transmembrane region" description="Helical" evidence="7">
    <location>
        <begin position="43"/>
        <end position="63"/>
    </location>
</feature>
<reference evidence="8" key="1">
    <citation type="journal article" date="2014" name="Front. Microbiol.">
        <title>High frequency of phylogenetically diverse reductive dehalogenase-homologous genes in deep subseafloor sedimentary metagenomes.</title>
        <authorList>
            <person name="Kawai M."/>
            <person name="Futagami T."/>
            <person name="Toyoda A."/>
            <person name="Takaki Y."/>
            <person name="Nishi S."/>
            <person name="Hori S."/>
            <person name="Arai W."/>
            <person name="Tsubouchi T."/>
            <person name="Morono Y."/>
            <person name="Uchiyama I."/>
            <person name="Ito T."/>
            <person name="Fujiyama A."/>
            <person name="Inagaki F."/>
            <person name="Takami H."/>
        </authorList>
    </citation>
    <scope>NUCLEOTIDE SEQUENCE</scope>
    <source>
        <strain evidence="8">Expedition CK06-06</strain>
    </source>
</reference>
<protein>
    <recommendedName>
        <fullName evidence="9">Major facilitator superfamily (MFS) profile domain-containing protein</fullName>
    </recommendedName>
</protein>
<dbReference type="Pfam" id="PF05977">
    <property type="entry name" value="MFS_3"/>
    <property type="match status" value="1"/>
</dbReference>
<keyword evidence="2" id="KW-0813">Transport</keyword>
<evidence type="ECO:0000256" key="7">
    <source>
        <dbReference type="SAM" id="Phobius"/>
    </source>
</evidence>
<comment type="caution">
    <text evidence="8">The sequence shown here is derived from an EMBL/GenBank/DDBJ whole genome shotgun (WGS) entry which is preliminary data.</text>
</comment>
<evidence type="ECO:0000256" key="2">
    <source>
        <dbReference type="ARBA" id="ARBA00022448"/>
    </source>
</evidence>
<evidence type="ECO:0008006" key="9">
    <source>
        <dbReference type="Google" id="ProtNLM"/>
    </source>
</evidence>
<dbReference type="InterPro" id="IPR010290">
    <property type="entry name" value="TM_effector"/>
</dbReference>
<evidence type="ECO:0000256" key="6">
    <source>
        <dbReference type="ARBA" id="ARBA00023136"/>
    </source>
</evidence>
<name>X0TPQ0_9ZZZZ</name>
<feature type="transmembrane region" description="Helical" evidence="7">
    <location>
        <begin position="160"/>
        <end position="193"/>
    </location>
</feature>
<dbReference type="SUPFAM" id="SSF103473">
    <property type="entry name" value="MFS general substrate transporter"/>
    <property type="match status" value="1"/>
</dbReference>
<dbReference type="PANTHER" id="PTHR23513:SF9">
    <property type="entry name" value="ENTEROBACTIN EXPORTER ENTS"/>
    <property type="match status" value="1"/>
</dbReference>
<dbReference type="PANTHER" id="PTHR23513">
    <property type="entry name" value="INTEGRAL MEMBRANE EFFLUX PROTEIN-RELATED"/>
    <property type="match status" value="1"/>
</dbReference>
<dbReference type="InterPro" id="IPR036259">
    <property type="entry name" value="MFS_trans_sf"/>
</dbReference>
<dbReference type="Gene3D" id="1.20.1250.20">
    <property type="entry name" value="MFS general substrate transporter like domains"/>
    <property type="match status" value="1"/>
</dbReference>
<evidence type="ECO:0000256" key="4">
    <source>
        <dbReference type="ARBA" id="ARBA00022692"/>
    </source>
</evidence>
<organism evidence="8">
    <name type="scientific">marine sediment metagenome</name>
    <dbReference type="NCBI Taxonomy" id="412755"/>
    <lineage>
        <taxon>unclassified sequences</taxon>
        <taxon>metagenomes</taxon>
        <taxon>ecological metagenomes</taxon>
    </lineage>
</organism>
<dbReference type="GO" id="GO:0005886">
    <property type="term" value="C:plasma membrane"/>
    <property type="evidence" value="ECO:0007669"/>
    <property type="project" value="UniProtKB-SubCell"/>
</dbReference>
<dbReference type="AlphaFoldDB" id="X0TPQ0"/>
<evidence type="ECO:0000256" key="5">
    <source>
        <dbReference type="ARBA" id="ARBA00022989"/>
    </source>
</evidence>
<feature type="non-terminal residue" evidence="8">
    <location>
        <position position="195"/>
    </location>
</feature>
<keyword evidence="6 7" id="KW-0472">Membrane</keyword>
<comment type="subcellular location">
    <subcellularLocation>
        <location evidence="1">Cell membrane</location>
        <topology evidence="1">Multi-pass membrane protein</topology>
    </subcellularLocation>
</comment>
<evidence type="ECO:0000256" key="3">
    <source>
        <dbReference type="ARBA" id="ARBA00022475"/>
    </source>
</evidence>